<evidence type="ECO:0000256" key="1">
    <source>
        <dbReference type="SAM" id="MobiDB-lite"/>
    </source>
</evidence>
<comment type="caution">
    <text evidence="2">The sequence shown here is derived from an EMBL/GenBank/DDBJ whole genome shotgun (WGS) entry which is preliminary data.</text>
</comment>
<dbReference type="RefSeq" id="WP_394478992.1">
    <property type="nucleotide sequence ID" value="NZ_JBIGHV010000004.1"/>
</dbReference>
<feature type="compositionally biased region" description="Low complexity" evidence="1">
    <location>
        <begin position="1"/>
        <end position="20"/>
    </location>
</feature>
<dbReference type="EMBL" id="JBIGHV010000004">
    <property type="protein sequence ID" value="MFG6430607.1"/>
    <property type="molecule type" value="Genomic_DNA"/>
</dbReference>
<proteinExistence type="predicted"/>
<evidence type="ECO:0000313" key="3">
    <source>
        <dbReference type="Proteomes" id="UP001606210"/>
    </source>
</evidence>
<evidence type="ECO:0000313" key="2">
    <source>
        <dbReference type="EMBL" id="MFG6430607.1"/>
    </source>
</evidence>
<feature type="region of interest" description="Disordered" evidence="1">
    <location>
        <begin position="1"/>
        <end position="29"/>
    </location>
</feature>
<organism evidence="2 3">
    <name type="scientific">Pelomonas parva</name>
    <dbReference type="NCBI Taxonomy" id="3299032"/>
    <lineage>
        <taxon>Bacteria</taxon>
        <taxon>Pseudomonadati</taxon>
        <taxon>Pseudomonadota</taxon>
        <taxon>Betaproteobacteria</taxon>
        <taxon>Burkholderiales</taxon>
        <taxon>Sphaerotilaceae</taxon>
        <taxon>Roseateles</taxon>
    </lineage>
</organism>
<keyword evidence="3" id="KW-1185">Reference proteome</keyword>
<gene>
    <name evidence="2" type="ORF">ACG00Y_11825</name>
</gene>
<protein>
    <recommendedName>
        <fullName evidence="4">DNA-binding protein</fullName>
    </recommendedName>
</protein>
<evidence type="ECO:0008006" key="4">
    <source>
        <dbReference type="Google" id="ProtNLM"/>
    </source>
</evidence>
<reference evidence="2 3" key="1">
    <citation type="submission" date="2024-08" db="EMBL/GenBank/DDBJ databases">
        <authorList>
            <person name="Lu H."/>
        </authorList>
    </citation>
    <scope>NUCLEOTIDE SEQUENCE [LARGE SCALE GENOMIC DNA]</scope>
    <source>
        <strain evidence="2 3">LYH14W</strain>
    </source>
</reference>
<name>A0ABW7F1V4_9BURK</name>
<sequence length="156" mass="16770">MKTVSTTQTSARSSARVTRAPQRPSPYVSSAQTRSLLAGSLAARTERLQADDIVTTEQAAELASTTRVTINAWIAKGRAIGLTQTRRGFRLPKWQFEPGLWDAIPELAKALGTSEGWAMLSFLETPLGGLSGRTPRQAIEQGDTSRVLELASAEGT</sequence>
<dbReference type="Proteomes" id="UP001606210">
    <property type="component" value="Unassembled WGS sequence"/>
</dbReference>
<accession>A0ABW7F1V4</accession>